<dbReference type="AlphaFoldDB" id="A0A8J2XFW0"/>
<dbReference type="EMBL" id="BMEV01000060">
    <property type="protein sequence ID" value="GFZ85159.1"/>
    <property type="molecule type" value="Genomic_DNA"/>
</dbReference>
<accession>A0A8J2XFW0</accession>
<evidence type="ECO:0000259" key="2">
    <source>
        <dbReference type="Pfam" id="PF20862"/>
    </source>
</evidence>
<dbReference type="InterPro" id="IPR049293">
    <property type="entry name" value="DUF6843"/>
</dbReference>
<feature type="domain" description="DUF6843" evidence="2">
    <location>
        <begin position="106"/>
        <end position="214"/>
    </location>
</feature>
<sequence>MRLWKWISVSFIFSIIVSATLSILQYTPRMERNPDTYYFSLQEFFVIYMYYTAPVFIVIAIFAFIIFRVMEKRKHTPWKNAVFSTLFAIIVTAAGIFIWMDGSKSETNDIYLLPEGYEGEVYVFYNVKGAPELETEDGYEVHVINEEGYFATSAPDLDYGTVTDKYYYVDDAGNRTPIDENCISLFGTGATQREGYEIIYTGFKLTKDNCSEEFMTTAFPMEKKEHLISKLFQQFY</sequence>
<proteinExistence type="predicted"/>
<protein>
    <recommendedName>
        <fullName evidence="2">DUF6843 domain-containing protein</fullName>
    </recommendedName>
</protein>
<keyword evidence="4" id="KW-1185">Reference proteome</keyword>
<keyword evidence="1" id="KW-0472">Membrane</keyword>
<dbReference type="Pfam" id="PF20862">
    <property type="entry name" value="DUF6843"/>
    <property type="match status" value="1"/>
</dbReference>
<reference evidence="3" key="2">
    <citation type="submission" date="2020-09" db="EMBL/GenBank/DDBJ databases">
        <authorList>
            <person name="Sun Q."/>
            <person name="Zhou Y."/>
        </authorList>
    </citation>
    <scope>NUCLEOTIDE SEQUENCE</scope>
    <source>
        <strain evidence="3">CGMCC 1.12360</strain>
    </source>
</reference>
<keyword evidence="1" id="KW-1133">Transmembrane helix</keyword>
<dbReference type="RefSeq" id="WP_188392914.1">
    <property type="nucleotide sequence ID" value="NZ_BMEV01000060.1"/>
</dbReference>
<evidence type="ECO:0000313" key="3">
    <source>
        <dbReference type="EMBL" id="GFZ85159.1"/>
    </source>
</evidence>
<feature type="transmembrane region" description="Helical" evidence="1">
    <location>
        <begin position="81"/>
        <end position="100"/>
    </location>
</feature>
<gene>
    <name evidence="3" type="ORF">GCM10010978_26670</name>
</gene>
<evidence type="ECO:0000256" key="1">
    <source>
        <dbReference type="SAM" id="Phobius"/>
    </source>
</evidence>
<evidence type="ECO:0000313" key="4">
    <source>
        <dbReference type="Proteomes" id="UP000602050"/>
    </source>
</evidence>
<reference evidence="3" key="1">
    <citation type="journal article" date="2014" name="Int. J. Syst. Evol. Microbiol.">
        <title>Complete genome sequence of Corynebacterium casei LMG S-19264T (=DSM 44701T), isolated from a smear-ripened cheese.</title>
        <authorList>
            <consortium name="US DOE Joint Genome Institute (JGI-PGF)"/>
            <person name="Walter F."/>
            <person name="Albersmeier A."/>
            <person name="Kalinowski J."/>
            <person name="Ruckert C."/>
        </authorList>
    </citation>
    <scope>NUCLEOTIDE SEQUENCE</scope>
    <source>
        <strain evidence="3">CGMCC 1.12360</strain>
    </source>
</reference>
<feature type="transmembrane region" description="Helical" evidence="1">
    <location>
        <begin position="7"/>
        <end position="27"/>
    </location>
</feature>
<dbReference type="Proteomes" id="UP000602050">
    <property type="component" value="Unassembled WGS sequence"/>
</dbReference>
<comment type="caution">
    <text evidence="3">The sequence shown here is derived from an EMBL/GenBank/DDBJ whole genome shotgun (WGS) entry which is preliminary data.</text>
</comment>
<organism evidence="3 4">
    <name type="scientific">Compostibacillus humi</name>
    <dbReference type="NCBI Taxonomy" id="1245525"/>
    <lineage>
        <taxon>Bacteria</taxon>
        <taxon>Bacillati</taxon>
        <taxon>Bacillota</taxon>
        <taxon>Bacilli</taxon>
        <taxon>Bacillales</taxon>
        <taxon>Bacillaceae</taxon>
        <taxon>Compostibacillus</taxon>
    </lineage>
</organism>
<keyword evidence="1" id="KW-0812">Transmembrane</keyword>
<name>A0A8J2XFW0_9BACI</name>
<feature type="transmembrane region" description="Helical" evidence="1">
    <location>
        <begin position="47"/>
        <end position="69"/>
    </location>
</feature>